<gene>
    <name evidence="5 9" type="primary">adk</name>
    <name evidence="9" type="ordered locus">MHC_05320</name>
</gene>
<dbReference type="InterPro" id="IPR033690">
    <property type="entry name" value="Adenylat_kinase_CS"/>
</dbReference>
<dbReference type="PROSITE" id="PS00113">
    <property type="entry name" value="ADENYLATE_KINASE"/>
    <property type="match status" value="1"/>
</dbReference>
<evidence type="ECO:0000259" key="8">
    <source>
        <dbReference type="Pfam" id="PF05191"/>
    </source>
</evidence>
<dbReference type="InterPro" id="IPR000850">
    <property type="entry name" value="Adenylat/UMP-CMP_kin"/>
</dbReference>
<feature type="binding site" evidence="5">
    <location>
        <position position="164"/>
    </location>
    <ligand>
        <name>AMP</name>
        <dbReference type="ChEBI" id="CHEBI:456215"/>
    </ligand>
</feature>
<evidence type="ECO:0000313" key="10">
    <source>
        <dbReference type="Proteomes" id="UP000009135"/>
    </source>
</evidence>
<evidence type="ECO:0000256" key="1">
    <source>
        <dbReference type="ARBA" id="ARBA00022679"/>
    </source>
</evidence>
<feature type="binding site" evidence="5">
    <location>
        <position position="37"/>
    </location>
    <ligand>
        <name>AMP</name>
        <dbReference type="ChEBI" id="CHEBI:456215"/>
    </ligand>
</feature>
<comment type="subcellular location">
    <subcellularLocation>
        <location evidence="5 7">Cytoplasm</location>
    </subcellularLocation>
</comment>
<dbReference type="OrthoDB" id="9805030at2"/>
<dbReference type="KEGG" id="mhe:MHC_05320"/>
<protein>
    <recommendedName>
        <fullName evidence="5 7">Adenylate kinase</fullName>
        <shortName evidence="5">AK</shortName>
        <ecNumber evidence="5 7">2.7.4.3</ecNumber>
    </recommendedName>
    <alternativeName>
        <fullName evidence="5">ATP-AMP transphosphorylase</fullName>
    </alternativeName>
    <alternativeName>
        <fullName evidence="5">ATP:AMP phosphotransferase</fullName>
    </alternativeName>
    <alternativeName>
        <fullName evidence="5">Adenylate monophosphate kinase</fullName>
    </alternativeName>
</protein>
<dbReference type="GO" id="GO:0004017">
    <property type="term" value="F:AMP kinase activity"/>
    <property type="evidence" value="ECO:0007669"/>
    <property type="project" value="UniProtKB-UniRule"/>
</dbReference>
<keyword evidence="10" id="KW-1185">Reference proteome</keyword>
<feature type="binding site" evidence="5">
    <location>
        <begin position="129"/>
        <end position="130"/>
    </location>
    <ligand>
        <name>ATP</name>
        <dbReference type="ChEBI" id="CHEBI:30616"/>
    </ligand>
</feature>
<dbReference type="EC" id="2.7.4.3" evidence="5 7"/>
<keyword evidence="4 5" id="KW-0418">Kinase</keyword>
<dbReference type="Pfam" id="PF00406">
    <property type="entry name" value="ADK"/>
    <property type="match status" value="1"/>
</dbReference>
<dbReference type="GO" id="GO:0044209">
    <property type="term" value="P:AMP salvage"/>
    <property type="evidence" value="ECO:0007669"/>
    <property type="project" value="UniProtKB-UniRule"/>
</dbReference>
<dbReference type="InterPro" id="IPR027417">
    <property type="entry name" value="P-loop_NTPase"/>
</dbReference>
<evidence type="ECO:0000256" key="7">
    <source>
        <dbReference type="RuleBase" id="RU003331"/>
    </source>
</evidence>
<feature type="binding site" evidence="5">
    <location>
        <position position="120"/>
    </location>
    <ligand>
        <name>ATP</name>
        <dbReference type="ChEBI" id="CHEBI:30616"/>
    </ligand>
</feature>
<accession>H6N8E6</accession>
<feature type="domain" description="Adenylate kinase active site lid" evidence="8">
    <location>
        <begin position="120"/>
        <end position="155"/>
    </location>
</feature>
<dbReference type="SUPFAM" id="SSF52540">
    <property type="entry name" value="P-loop containing nucleoside triphosphate hydrolases"/>
    <property type="match status" value="1"/>
</dbReference>
<comment type="subunit">
    <text evidence="5 7">Monomer.</text>
</comment>
<dbReference type="UniPathway" id="UPA00588">
    <property type="reaction ID" value="UER00649"/>
</dbReference>
<feature type="region of interest" description="LID" evidence="5">
    <location>
        <begin position="119"/>
        <end position="156"/>
    </location>
</feature>
<feature type="binding site" evidence="5">
    <location>
        <position position="192"/>
    </location>
    <ligand>
        <name>ATP</name>
        <dbReference type="ChEBI" id="CHEBI:30616"/>
    </ligand>
</feature>
<feature type="binding site" evidence="5">
    <location>
        <position position="153"/>
    </location>
    <ligand>
        <name>AMP</name>
        <dbReference type="ChEBI" id="CHEBI:456215"/>
    </ligand>
</feature>
<comment type="pathway">
    <text evidence="5">Purine metabolism; AMP biosynthesis via salvage pathway; AMP from ADP: step 1/1.</text>
</comment>
<dbReference type="PANTHER" id="PTHR23359">
    <property type="entry name" value="NUCLEOTIDE KINASE"/>
    <property type="match status" value="1"/>
</dbReference>
<evidence type="ECO:0000256" key="4">
    <source>
        <dbReference type="ARBA" id="ARBA00022777"/>
    </source>
</evidence>
<dbReference type="InterPro" id="IPR036193">
    <property type="entry name" value="ADK_active_lid_dom_sf"/>
</dbReference>
<comment type="catalytic activity">
    <reaction evidence="5 7">
        <text>AMP + ATP = 2 ADP</text>
        <dbReference type="Rhea" id="RHEA:12973"/>
        <dbReference type="ChEBI" id="CHEBI:30616"/>
        <dbReference type="ChEBI" id="CHEBI:456215"/>
        <dbReference type="ChEBI" id="CHEBI:456216"/>
        <dbReference type="EC" id="2.7.4.3"/>
    </reaction>
</comment>
<sequence length="206" mass="23880">MTLLLLLGVPGIGKGCLSQELVNKFEFKYFSTGKILRAAKEKYKDILSSGNLVTDDDVNKIALDELRRIQAEDPDAVLIMDGYPRTTGQAEFIKNYFPINRVFYLVPKSEEYVIQRLSNRVLCEKEDHSFNLIHNPPKVSGICDFDGSKLYRRTDDSEEVIRKRLNTYKECTQPLIDYYKKMGILEELDASEGIWDFIDRFKVYKN</sequence>
<comment type="similarity">
    <text evidence="5 6">Belongs to the adenylate kinase family.</text>
</comment>
<feature type="binding site" evidence="5">
    <location>
        <begin position="82"/>
        <end position="85"/>
    </location>
    <ligand>
        <name>AMP</name>
        <dbReference type="ChEBI" id="CHEBI:456215"/>
    </ligand>
</feature>
<keyword evidence="1 5" id="KW-0808">Transferase</keyword>
<dbReference type="Proteomes" id="UP000009135">
    <property type="component" value="Chromosome"/>
</dbReference>
<organism evidence="9 10">
    <name type="scientific">Mycoplasma haemocanis (strain Illinois)</name>
    <dbReference type="NCBI Taxonomy" id="1111676"/>
    <lineage>
        <taxon>Bacteria</taxon>
        <taxon>Bacillati</taxon>
        <taxon>Mycoplasmatota</taxon>
        <taxon>Mollicutes</taxon>
        <taxon>Mycoplasmataceae</taxon>
        <taxon>Mycoplasma</taxon>
    </lineage>
</organism>
<dbReference type="STRING" id="1111676.MHC_05320"/>
<evidence type="ECO:0000256" key="3">
    <source>
        <dbReference type="ARBA" id="ARBA00022741"/>
    </source>
</evidence>
<keyword evidence="2 5" id="KW-0545">Nucleotide biosynthesis</keyword>
<name>H6N8E6_MYCHN</name>
<dbReference type="Pfam" id="PF05191">
    <property type="entry name" value="ADK_lid"/>
    <property type="match status" value="1"/>
</dbReference>
<dbReference type="Gene3D" id="3.40.50.300">
    <property type="entry name" value="P-loop containing nucleotide triphosphate hydrolases"/>
    <property type="match status" value="1"/>
</dbReference>
<dbReference type="PRINTS" id="PR00094">
    <property type="entry name" value="ADENYLTKNASE"/>
</dbReference>
<dbReference type="GO" id="GO:0005524">
    <property type="term" value="F:ATP binding"/>
    <property type="evidence" value="ECO:0007669"/>
    <property type="project" value="UniProtKB-UniRule"/>
</dbReference>
<comment type="domain">
    <text evidence="5">Consists of three domains, a large central CORE domain and two small peripheral domains, NMPbind and LID, which undergo movements during catalysis. The LID domain closes over the site of phosphoryl transfer upon ATP binding. Assembling and dissambling the active center during each catalytic cycle provides an effective means to prevent ATP hydrolysis.</text>
</comment>
<dbReference type="SUPFAM" id="SSF57774">
    <property type="entry name" value="Microbial and mitochondrial ADK, insert 'zinc finger' domain"/>
    <property type="match status" value="1"/>
</dbReference>
<evidence type="ECO:0000313" key="9">
    <source>
        <dbReference type="EMBL" id="AEW45918.1"/>
    </source>
</evidence>
<proteinExistence type="inferred from homology"/>
<dbReference type="HAMAP" id="MF_00235">
    <property type="entry name" value="Adenylate_kinase_Adk"/>
    <property type="match status" value="1"/>
</dbReference>
<dbReference type="CDD" id="cd01428">
    <property type="entry name" value="ADK"/>
    <property type="match status" value="1"/>
</dbReference>
<dbReference type="EMBL" id="CP003199">
    <property type="protein sequence ID" value="AEW45918.1"/>
    <property type="molecule type" value="Genomic_DNA"/>
</dbReference>
<keyword evidence="5" id="KW-0963">Cytoplasm</keyword>
<keyword evidence="5 7" id="KW-0067">ATP-binding</keyword>
<keyword evidence="3 5" id="KW-0547">Nucleotide-binding</keyword>
<dbReference type="HOGENOM" id="CLU_032354_1_2_14"/>
<reference evidence="9 10" key="1">
    <citation type="journal article" date="2012" name="J. Bacteriol.">
        <title>Complete genome sequence of Mycoplasma haemocanis strain Illinois.</title>
        <authorList>
            <person name="do Nascimento N.C."/>
            <person name="Guimaraes A.M."/>
            <person name="Santos A.P."/>
            <person name="Sanmiguel P.J."/>
            <person name="Messick J.B."/>
        </authorList>
    </citation>
    <scope>NUCLEOTIDE SEQUENCE [LARGE SCALE GENOMIC DNA]</scope>
    <source>
        <strain evidence="9 10">Illinois</strain>
    </source>
</reference>
<comment type="function">
    <text evidence="5">Catalyzes the reversible transfer of the terminal phosphate group between ATP and AMP. Plays an important role in cellular energy homeostasis and in adenine nucleotide metabolism.</text>
</comment>
<dbReference type="GO" id="GO:0005737">
    <property type="term" value="C:cytoplasm"/>
    <property type="evidence" value="ECO:0007669"/>
    <property type="project" value="UniProtKB-SubCell"/>
</dbReference>
<feature type="binding site" evidence="5">
    <location>
        <begin position="51"/>
        <end position="53"/>
    </location>
    <ligand>
        <name>AMP</name>
        <dbReference type="ChEBI" id="CHEBI:456215"/>
    </ligand>
</feature>
<comment type="caution">
    <text evidence="5">Lacks conserved residue(s) required for the propagation of feature annotation.</text>
</comment>
<feature type="binding site" evidence="5">
    <location>
        <position position="89"/>
    </location>
    <ligand>
        <name>AMP</name>
        <dbReference type="ChEBI" id="CHEBI:456215"/>
    </ligand>
</feature>
<evidence type="ECO:0000256" key="6">
    <source>
        <dbReference type="RuleBase" id="RU003330"/>
    </source>
</evidence>
<dbReference type="AlphaFoldDB" id="H6N8E6"/>
<evidence type="ECO:0000256" key="5">
    <source>
        <dbReference type="HAMAP-Rule" id="MF_00235"/>
    </source>
</evidence>
<evidence type="ECO:0000256" key="2">
    <source>
        <dbReference type="ARBA" id="ARBA00022727"/>
    </source>
</evidence>
<feature type="binding site" evidence="5">
    <location>
        <position position="32"/>
    </location>
    <ligand>
        <name>AMP</name>
        <dbReference type="ChEBI" id="CHEBI:456215"/>
    </ligand>
</feature>
<dbReference type="InterPro" id="IPR007862">
    <property type="entry name" value="Adenylate_kinase_lid-dom"/>
</dbReference>